<organism evidence="2">
    <name type="scientific">Hordeum vulgare subsp. vulgare</name>
    <name type="common">Domesticated barley</name>
    <dbReference type="NCBI Taxonomy" id="112509"/>
    <lineage>
        <taxon>Eukaryota</taxon>
        <taxon>Viridiplantae</taxon>
        <taxon>Streptophyta</taxon>
        <taxon>Embryophyta</taxon>
        <taxon>Tracheophyta</taxon>
        <taxon>Spermatophyta</taxon>
        <taxon>Magnoliopsida</taxon>
        <taxon>Liliopsida</taxon>
        <taxon>Poales</taxon>
        <taxon>Poaceae</taxon>
        <taxon>BOP clade</taxon>
        <taxon>Pooideae</taxon>
        <taxon>Triticodae</taxon>
        <taxon>Triticeae</taxon>
        <taxon>Hordeinae</taxon>
        <taxon>Hordeum</taxon>
    </lineage>
</organism>
<dbReference type="AlphaFoldDB" id="F2DSP8"/>
<sequence length="157" mass="16216">GEISDHADDQLLPPAQAPVSDPSPPAGRRGPGARPPPCAAPGVLRGGGVRGGRRGDGRRRRRGHGAGTCRRRSGARGGAGARAGAGAVERPEAVPAVARQLAGERRAGEPAPAVRAPEVQRRRGRRQGACARARRRAPVPGATLRLRHGLLLPLNLI</sequence>
<feature type="region of interest" description="Disordered" evidence="1">
    <location>
        <begin position="1"/>
        <end position="139"/>
    </location>
</feature>
<dbReference type="EMBL" id="AK366916">
    <property type="protein sequence ID" value="BAJ98119.1"/>
    <property type="molecule type" value="mRNA"/>
</dbReference>
<evidence type="ECO:0000256" key="1">
    <source>
        <dbReference type="SAM" id="MobiDB-lite"/>
    </source>
</evidence>
<protein>
    <submittedName>
        <fullName evidence="2">Predicted protein</fullName>
    </submittedName>
</protein>
<feature type="compositionally biased region" description="Basic residues" evidence="1">
    <location>
        <begin position="56"/>
        <end position="74"/>
    </location>
</feature>
<reference evidence="2" key="1">
    <citation type="journal article" date="2011" name="Plant Physiol.">
        <title>Comprehensive sequence analysis of 24,783 barley full-length cDNAs derived from 12 clone libraries.</title>
        <authorList>
            <person name="Matsumoto T."/>
            <person name="Tanaka T."/>
            <person name="Sakai H."/>
            <person name="Amano N."/>
            <person name="Kanamori H."/>
            <person name="Kurita K."/>
            <person name="Kikuta A."/>
            <person name="Kamiya K."/>
            <person name="Yamamoto M."/>
            <person name="Ikawa H."/>
            <person name="Fujii N."/>
            <person name="Hori K."/>
            <person name="Itoh T."/>
            <person name="Sato K."/>
        </authorList>
    </citation>
    <scope>NUCLEOTIDE SEQUENCE</scope>
    <source>
        <tissue evidence="2">Shoot and root</tissue>
    </source>
</reference>
<evidence type="ECO:0000313" key="2">
    <source>
        <dbReference type="EMBL" id="BAJ98119.1"/>
    </source>
</evidence>
<name>F2DSP8_HORVV</name>
<feature type="compositionally biased region" description="Basic residues" evidence="1">
    <location>
        <begin position="122"/>
        <end position="137"/>
    </location>
</feature>
<accession>F2DSP8</accession>
<feature type="compositionally biased region" description="Low complexity" evidence="1">
    <location>
        <begin position="84"/>
        <end position="99"/>
    </location>
</feature>
<feature type="non-terminal residue" evidence="2">
    <location>
        <position position="1"/>
    </location>
</feature>
<proteinExistence type="evidence at transcript level"/>